<dbReference type="EMBL" id="LSRX01000669">
    <property type="protein sequence ID" value="OLP91350.1"/>
    <property type="molecule type" value="Genomic_DNA"/>
</dbReference>
<dbReference type="AlphaFoldDB" id="A0A1Q9D859"/>
<accession>A0A1Q9D859</accession>
<sequence length="208" mass="22563">MCAEEPLLPQLSDDCPKDLRYVGGARFDCADGQASASSGEWKSFGRGYWMLPRVEVSATFAQSSPASSGSAASSEASSSPGTPVAGGATAVVGEGRLLPRAVLSVNLRWPTDGGQEGWLAERRRAMEALKKVRFHTAAGRRGVAAQRRDTVSRDEFKARVREALDAFSSGQLHKVVLARRMLLDLVWEQDSVELLRQAFPVLLWSTKV</sequence>
<reference evidence="2 3" key="1">
    <citation type="submission" date="2016-02" db="EMBL/GenBank/DDBJ databases">
        <title>Genome analysis of coral dinoflagellate symbionts highlights evolutionary adaptations to a symbiotic lifestyle.</title>
        <authorList>
            <person name="Aranda M."/>
            <person name="Li Y."/>
            <person name="Liew Y.J."/>
            <person name="Baumgarten S."/>
            <person name="Simakov O."/>
            <person name="Wilson M."/>
            <person name="Piel J."/>
            <person name="Ashoor H."/>
            <person name="Bougouffa S."/>
            <person name="Bajic V.B."/>
            <person name="Ryu T."/>
            <person name="Ravasi T."/>
            <person name="Bayer T."/>
            <person name="Micklem G."/>
            <person name="Kim H."/>
            <person name="Bhak J."/>
            <person name="Lajeunesse T.C."/>
            <person name="Voolstra C.R."/>
        </authorList>
    </citation>
    <scope>NUCLEOTIDE SEQUENCE [LARGE SCALE GENOMIC DNA]</scope>
    <source>
        <strain evidence="2 3">CCMP2467</strain>
    </source>
</reference>
<protein>
    <submittedName>
        <fullName evidence="2">Uncharacterized protein</fullName>
    </submittedName>
</protein>
<feature type="region of interest" description="Disordered" evidence="1">
    <location>
        <begin position="64"/>
        <end position="87"/>
    </location>
</feature>
<comment type="caution">
    <text evidence="2">The sequence shown here is derived from an EMBL/GenBank/DDBJ whole genome shotgun (WGS) entry which is preliminary data.</text>
</comment>
<gene>
    <name evidence="2" type="ORF">AK812_SmicGene26968</name>
</gene>
<dbReference type="Proteomes" id="UP000186817">
    <property type="component" value="Unassembled WGS sequence"/>
</dbReference>
<dbReference type="SUPFAM" id="SSF56322">
    <property type="entry name" value="ADC synthase"/>
    <property type="match status" value="1"/>
</dbReference>
<dbReference type="InterPro" id="IPR005801">
    <property type="entry name" value="ADC_synthase"/>
</dbReference>
<dbReference type="Gene3D" id="3.60.120.10">
    <property type="entry name" value="Anthranilate synthase"/>
    <property type="match status" value="1"/>
</dbReference>
<name>A0A1Q9D859_SYMMI</name>
<evidence type="ECO:0000313" key="3">
    <source>
        <dbReference type="Proteomes" id="UP000186817"/>
    </source>
</evidence>
<keyword evidence="3" id="KW-1185">Reference proteome</keyword>
<evidence type="ECO:0000313" key="2">
    <source>
        <dbReference type="EMBL" id="OLP91350.1"/>
    </source>
</evidence>
<evidence type="ECO:0000256" key="1">
    <source>
        <dbReference type="SAM" id="MobiDB-lite"/>
    </source>
</evidence>
<proteinExistence type="predicted"/>
<organism evidence="2 3">
    <name type="scientific">Symbiodinium microadriaticum</name>
    <name type="common">Dinoflagellate</name>
    <name type="synonym">Zooxanthella microadriatica</name>
    <dbReference type="NCBI Taxonomy" id="2951"/>
    <lineage>
        <taxon>Eukaryota</taxon>
        <taxon>Sar</taxon>
        <taxon>Alveolata</taxon>
        <taxon>Dinophyceae</taxon>
        <taxon>Suessiales</taxon>
        <taxon>Symbiodiniaceae</taxon>
        <taxon>Symbiodinium</taxon>
    </lineage>
</organism>